<evidence type="ECO:0000313" key="1">
    <source>
        <dbReference type="EMBL" id="TFK58973.1"/>
    </source>
</evidence>
<sequence>MSILNDSTLHAYSPVFHNTANHYHHHSPLLGSHSFKDKLLHILARFSVKRASWNAVERAGAPKCHPDTRQLAQTSLIEWPDNPAACPVQWIYGWAGMGKSTIAQTMAEYWAKQGRLAATFFFSRSSEDTSTTQNFNETIAYQLVRILSFPDDALRFLEHEELLARGWATIVDALNSLPSRPPMIIILDGLDECRDLDKSSALLRDILGSAYQLRHIVKFLISCQPEREFRNAFAEFNPDDSCHIPLGQSNSDHSDIRTFLQASFRQIYRDRLKDNTISRRDGQWPSNQEIDELVDRASGQFLFAATMVKFVDDQSGDPVALLDEVLKRRNTSFAANYQLYLIILERVDARIKTQELRQMLRNLLWHLGFESTPIASSLHISSFWLEEEVAINILVKHLDAVLYRPNGLEGQIEIRHKSFRDFLAHESSRRFSKASQLSRKFFSLRRTMLGVPPLRQPHQAVTRRGFIIQFSVHQGSFREWQYTYLKNGPEFHRCPCCLQLDTLLKKNLFQQGTSFVPCRENVCLFKSPLTFYTLKSWLTDPLALCTVCLYTIHALNPLFHVDQMILKILGFFDLAPKVIRVAYMVLVGILYFTLVDVLLPWLLSGFLREFFGLSPNEGLSRFLAFVGALLAVKLPEGIAALYPLLTISVDRFKS</sequence>
<protein>
    <submittedName>
        <fullName evidence="1">Uncharacterized protein</fullName>
    </submittedName>
</protein>
<organism evidence="1 2">
    <name type="scientific">Pluteus cervinus</name>
    <dbReference type="NCBI Taxonomy" id="181527"/>
    <lineage>
        <taxon>Eukaryota</taxon>
        <taxon>Fungi</taxon>
        <taxon>Dikarya</taxon>
        <taxon>Basidiomycota</taxon>
        <taxon>Agaricomycotina</taxon>
        <taxon>Agaricomycetes</taxon>
        <taxon>Agaricomycetidae</taxon>
        <taxon>Agaricales</taxon>
        <taxon>Pluteineae</taxon>
        <taxon>Pluteaceae</taxon>
        <taxon>Pluteus</taxon>
    </lineage>
</organism>
<reference evidence="1 2" key="1">
    <citation type="journal article" date="2019" name="Nat. Ecol. Evol.">
        <title>Megaphylogeny resolves global patterns of mushroom evolution.</title>
        <authorList>
            <person name="Varga T."/>
            <person name="Krizsan K."/>
            <person name="Foldi C."/>
            <person name="Dima B."/>
            <person name="Sanchez-Garcia M."/>
            <person name="Sanchez-Ramirez S."/>
            <person name="Szollosi G.J."/>
            <person name="Szarkandi J.G."/>
            <person name="Papp V."/>
            <person name="Albert L."/>
            <person name="Andreopoulos W."/>
            <person name="Angelini C."/>
            <person name="Antonin V."/>
            <person name="Barry K.W."/>
            <person name="Bougher N.L."/>
            <person name="Buchanan P."/>
            <person name="Buyck B."/>
            <person name="Bense V."/>
            <person name="Catcheside P."/>
            <person name="Chovatia M."/>
            <person name="Cooper J."/>
            <person name="Damon W."/>
            <person name="Desjardin D."/>
            <person name="Finy P."/>
            <person name="Geml J."/>
            <person name="Haridas S."/>
            <person name="Hughes K."/>
            <person name="Justo A."/>
            <person name="Karasinski D."/>
            <person name="Kautmanova I."/>
            <person name="Kiss B."/>
            <person name="Kocsube S."/>
            <person name="Kotiranta H."/>
            <person name="LaButti K.M."/>
            <person name="Lechner B.E."/>
            <person name="Liimatainen K."/>
            <person name="Lipzen A."/>
            <person name="Lukacs Z."/>
            <person name="Mihaltcheva S."/>
            <person name="Morgado L.N."/>
            <person name="Niskanen T."/>
            <person name="Noordeloos M.E."/>
            <person name="Ohm R.A."/>
            <person name="Ortiz-Santana B."/>
            <person name="Ovrebo C."/>
            <person name="Racz N."/>
            <person name="Riley R."/>
            <person name="Savchenko A."/>
            <person name="Shiryaev A."/>
            <person name="Soop K."/>
            <person name="Spirin V."/>
            <person name="Szebenyi C."/>
            <person name="Tomsovsky M."/>
            <person name="Tulloss R.E."/>
            <person name="Uehling J."/>
            <person name="Grigoriev I.V."/>
            <person name="Vagvolgyi C."/>
            <person name="Papp T."/>
            <person name="Martin F.M."/>
            <person name="Miettinen O."/>
            <person name="Hibbett D.S."/>
            <person name="Nagy L.G."/>
        </authorList>
    </citation>
    <scope>NUCLEOTIDE SEQUENCE [LARGE SCALE GENOMIC DNA]</scope>
    <source>
        <strain evidence="1 2">NL-1719</strain>
    </source>
</reference>
<accession>A0ACD2ZZF4</accession>
<keyword evidence="2" id="KW-1185">Reference proteome</keyword>
<proteinExistence type="predicted"/>
<dbReference type="Proteomes" id="UP000308600">
    <property type="component" value="Unassembled WGS sequence"/>
</dbReference>
<evidence type="ECO:0000313" key="2">
    <source>
        <dbReference type="Proteomes" id="UP000308600"/>
    </source>
</evidence>
<name>A0ACD2ZZF4_9AGAR</name>
<gene>
    <name evidence="1" type="ORF">BDN72DRAFT_851514</name>
</gene>
<dbReference type="EMBL" id="ML209121">
    <property type="protein sequence ID" value="TFK58973.1"/>
    <property type="molecule type" value="Genomic_DNA"/>
</dbReference>